<feature type="transmembrane region" description="Helical" evidence="1">
    <location>
        <begin position="199"/>
        <end position="216"/>
    </location>
</feature>
<name>A0A2S0HYN5_9FLAO</name>
<evidence type="ECO:0008006" key="4">
    <source>
        <dbReference type="Google" id="ProtNLM"/>
    </source>
</evidence>
<feature type="transmembrane region" description="Helical" evidence="1">
    <location>
        <begin position="150"/>
        <end position="173"/>
    </location>
</feature>
<dbReference type="KEGG" id="aue:C5O00_08990"/>
<dbReference type="AlphaFoldDB" id="A0A2S0HYN5"/>
<evidence type="ECO:0000313" key="2">
    <source>
        <dbReference type="EMBL" id="AVI51303.1"/>
    </source>
</evidence>
<reference evidence="2 3" key="1">
    <citation type="submission" date="2018-02" db="EMBL/GenBank/DDBJ databases">
        <title>Genomic analysis of the strain RR4-38 isolated from a seawater recirculating aquaculture system.</title>
        <authorList>
            <person name="Kim Y.-S."/>
            <person name="Jang Y.H."/>
            <person name="Kim K.-H."/>
        </authorList>
    </citation>
    <scope>NUCLEOTIDE SEQUENCE [LARGE SCALE GENOMIC DNA]</scope>
    <source>
        <strain evidence="2 3">RR4-38</strain>
    </source>
</reference>
<protein>
    <recommendedName>
        <fullName evidence="4">DUF2007 domain-containing protein</fullName>
    </recommendedName>
</protein>
<keyword evidence="1" id="KW-1133">Transmembrane helix</keyword>
<accession>A0A2S0HYN5</accession>
<evidence type="ECO:0000313" key="3">
    <source>
        <dbReference type="Proteomes" id="UP000238442"/>
    </source>
</evidence>
<gene>
    <name evidence="2" type="ORF">C5O00_08990</name>
</gene>
<keyword evidence="3" id="KW-1185">Reference proteome</keyword>
<evidence type="ECO:0000256" key="1">
    <source>
        <dbReference type="SAM" id="Phobius"/>
    </source>
</evidence>
<organism evidence="2 3">
    <name type="scientific">Pukyongia salina</name>
    <dbReference type="NCBI Taxonomy" id="2094025"/>
    <lineage>
        <taxon>Bacteria</taxon>
        <taxon>Pseudomonadati</taxon>
        <taxon>Bacteroidota</taxon>
        <taxon>Flavobacteriia</taxon>
        <taxon>Flavobacteriales</taxon>
        <taxon>Flavobacteriaceae</taxon>
        <taxon>Pukyongia</taxon>
    </lineage>
</organism>
<dbReference type="OrthoDB" id="9814194at2"/>
<dbReference type="Proteomes" id="UP000238442">
    <property type="component" value="Chromosome"/>
</dbReference>
<keyword evidence="1" id="KW-0472">Membrane</keyword>
<proteinExistence type="predicted"/>
<dbReference type="EMBL" id="CP027062">
    <property type="protein sequence ID" value="AVI51303.1"/>
    <property type="molecule type" value="Genomic_DNA"/>
</dbReference>
<sequence>MEQDDFAIFRKFTNLDHAHDIHDLLTSNGINTVIGDNSSSLDNSFGGNHAQDELEIRIDVSDFERAEAILAEHARKSLDDVPKDYYLFRFTDEELYDVLVKQDEWSEFDYLLSQKILEDRGKPVHDELLLRLRKERIEHLAKPDKDQNGWIVAGYIFAVLGGFLGLIIGYFLWTSRKTLPNGVKVYSYSEGNRKHGKNIFLLSLVFVPLSFILRAFNVF</sequence>
<keyword evidence="1" id="KW-0812">Transmembrane</keyword>
<dbReference type="RefSeq" id="WP_105216544.1">
    <property type="nucleotide sequence ID" value="NZ_CP027062.1"/>
</dbReference>